<dbReference type="GO" id="GO:0005886">
    <property type="term" value="C:plasma membrane"/>
    <property type="evidence" value="ECO:0007669"/>
    <property type="project" value="UniProtKB-SubCell"/>
</dbReference>
<reference evidence="11" key="1">
    <citation type="journal article" date="2023" name="Front. Mar. Sci.">
        <title>A new Merluccius polli reference genome to investigate the effects of global change in West African waters.</title>
        <authorList>
            <person name="Mateo J.L."/>
            <person name="Blanco-Fernandez C."/>
            <person name="Garcia-Vazquez E."/>
            <person name="Machado-Schiaffino G."/>
        </authorList>
    </citation>
    <scope>NUCLEOTIDE SEQUENCE</scope>
    <source>
        <strain evidence="11">C29</strain>
        <tissue evidence="11">Fin</tissue>
    </source>
</reference>
<dbReference type="GO" id="GO:0005198">
    <property type="term" value="F:structural molecule activity"/>
    <property type="evidence" value="ECO:0007669"/>
    <property type="project" value="InterPro"/>
</dbReference>
<keyword evidence="5" id="KW-1003">Cell membrane</keyword>
<evidence type="ECO:0000256" key="9">
    <source>
        <dbReference type="ARBA" id="ARBA00023136"/>
    </source>
</evidence>
<comment type="subcellular location">
    <subcellularLocation>
        <location evidence="1">Cell junction</location>
        <location evidence="1">Tight junction</location>
    </subcellularLocation>
    <subcellularLocation>
        <location evidence="2">Cell membrane</location>
        <topology evidence="2">Multi-pass membrane protein</topology>
    </subcellularLocation>
</comment>
<proteinExistence type="inferred from homology"/>
<dbReference type="InterPro" id="IPR003928">
    <property type="entry name" value="Claudin18"/>
</dbReference>
<feature type="transmembrane region" description="Helical" evidence="10">
    <location>
        <begin position="180"/>
        <end position="200"/>
    </location>
</feature>
<gene>
    <name evidence="11" type="primary">CLDN18</name>
    <name evidence="11" type="ORF">N1851_024792</name>
</gene>
<comment type="caution">
    <text evidence="11">The sequence shown here is derived from an EMBL/GenBank/DDBJ whole genome shotgun (WGS) entry which is preliminary data.</text>
</comment>
<comment type="similarity">
    <text evidence="3">Belongs to the claudin family.</text>
</comment>
<dbReference type="InterPro" id="IPR004031">
    <property type="entry name" value="PMP22/EMP/MP20/Claudin"/>
</dbReference>
<evidence type="ECO:0000256" key="1">
    <source>
        <dbReference type="ARBA" id="ARBA00004435"/>
    </source>
</evidence>
<evidence type="ECO:0000313" key="11">
    <source>
        <dbReference type="EMBL" id="KAK0138671.1"/>
    </source>
</evidence>
<evidence type="ECO:0000256" key="7">
    <source>
        <dbReference type="ARBA" id="ARBA00022949"/>
    </source>
</evidence>
<dbReference type="InterPro" id="IPR006187">
    <property type="entry name" value="Claudin"/>
</dbReference>
<organism evidence="11 12">
    <name type="scientific">Merluccius polli</name>
    <name type="common">Benguela hake</name>
    <name type="synonym">Merluccius cadenati</name>
    <dbReference type="NCBI Taxonomy" id="89951"/>
    <lineage>
        <taxon>Eukaryota</taxon>
        <taxon>Metazoa</taxon>
        <taxon>Chordata</taxon>
        <taxon>Craniata</taxon>
        <taxon>Vertebrata</taxon>
        <taxon>Euteleostomi</taxon>
        <taxon>Actinopterygii</taxon>
        <taxon>Neopterygii</taxon>
        <taxon>Teleostei</taxon>
        <taxon>Neoteleostei</taxon>
        <taxon>Acanthomorphata</taxon>
        <taxon>Zeiogadaria</taxon>
        <taxon>Gadariae</taxon>
        <taxon>Gadiformes</taxon>
        <taxon>Gadoidei</taxon>
        <taxon>Merlucciidae</taxon>
        <taxon>Merluccius</taxon>
    </lineage>
</organism>
<sequence>MAATLCQVMGFVLSVIGVAGMIAATAMDPWATQDLLDTPVTSVYIFSGLWNACVRQSSGFTECRPYFTILGLPGTLTPFLLLLLPIFFYLFSHIASRFKPRTFCLGLIGFMLSALGLFLISAATAMDMWSLQDRSGTVVTNVYTYSGLWASCVGTSYGTTQCRPYYTILGLPALLQAVRALMIVGIVLGAIGCLTAIFALKCLKMGNMEDNIKATMTLASGIMNLLAGVCGIAGVSAFANLIVQSFRFNAYADNYNLGGGGGLGGMSGGLRPQYTFGPALFVGWIGSAILVVGGVLMCLACRGMVPDDQQGYNGMGYKAPSQRTGYRSEVRPQTNYNASYKANSVEGRPNQRFDYV</sequence>
<keyword evidence="9 10" id="KW-0472">Membrane</keyword>
<dbReference type="GO" id="GO:0005923">
    <property type="term" value="C:bicellular tight junction"/>
    <property type="evidence" value="ECO:0007669"/>
    <property type="project" value="UniProtKB-SubCell"/>
</dbReference>
<dbReference type="Pfam" id="PF00822">
    <property type="entry name" value="PMP22_Claudin"/>
    <property type="match status" value="1"/>
</dbReference>
<feature type="transmembrane region" description="Helical" evidence="10">
    <location>
        <begin position="221"/>
        <end position="243"/>
    </location>
</feature>
<dbReference type="Gene3D" id="1.20.140.150">
    <property type="match status" value="2"/>
</dbReference>
<dbReference type="PRINTS" id="PR01077">
    <property type="entry name" value="CLAUDIN"/>
</dbReference>
<dbReference type="InterPro" id="IPR017974">
    <property type="entry name" value="Claudin_CS"/>
</dbReference>
<dbReference type="PRINTS" id="PR01448">
    <property type="entry name" value="CLAUDIN18"/>
</dbReference>
<keyword evidence="8 10" id="KW-1133">Transmembrane helix</keyword>
<evidence type="ECO:0000313" key="12">
    <source>
        <dbReference type="Proteomes" id="UP001174136"/>
    </source>
</evidence>
<keyword evidence="4" id="KW-0796">Tight junction</keyword>
<protein>
    <submittedName>
        <fullName evidence="11">Claudin-18</fullName>
    </submittedName>
</protein>
<feature type="transmembrane region" description="Helical" evidence="10">
    <location>
        <begin position="276"/>
        <end position="300"/>
    </location>
</feature>
<evidence type="ECO:0000256" key="3">
    <source>
        <dbReference type="ARBA" id="ARBA00008295"/>
    </source>
</evidence>
<evidence type="ECO:0000256" key="5">
    <source>
        <dbReference type="ARBA" id="ARBA00022475"/>
    </source>
</evidence>
<accession>A0AA47MEN0</accession>
<dbReference type="PANTHER" id="PTHR12002">
    <property type="entry name" value="CLAUDIN"/>
    <property type="match status" value="1"/>
</dbReference>
<feature type="transmembrane region" description="Helical" evidence="10">
    <location>
        <begin position="103"/>
        <end position="126"/>
    </location>
</feature>
<evidence type="ECO:0000256" key="8">
    <source>
        <dbReference type="ARBA" id="ARBA00022989"/>
    </source>
</evidence>
<dbReference type="AlphaFoldDB" id="A0AA47MEN0"/>
<feature type="transmembrane region" description="Helical" evidence="10">
    <location>
        <begin position="66"/>
        <end position="91"/>
    </location>
</feature>
<evidence type="ECO:0000256" key="4">
    <source>
        <dbReference type="ARBA" id="ARBA00022427"/>
    </source>
</evidence>
<keyword evidence="12" id="KW-1185">Reference proteome</keyword>
<evidence type="ECO:0000256" key="6">
    <source>
        <dbReference type="ARBA" id="ARBA00022692"/>
    </source>
</evidence>
<name>A0AA47MEN0_MERPO</name>
<dbReference type="PROSITE" id="PS01346">
    <property type="entry name" value="CLAUDIN"/>
    <property type="match status" value="2"/>
</dbReference>
<evidence type="ECO:0000256" key="2">
    <source>
        <dbReference type="ARBA" id="ARBA00004651"/>
    </source>
</evidence>
<feature type="transmembrane region" description="Helical" evidence="10">
    <location>
        <begin position="7"/>
        <end position="27"/>
    </location>
</feature>
<keyword evidence="6 10" id="KW-0812">Transmembrane</keyword>
<evidence type="ECO:0000256" key="10">
    <source>
        <dbReference type="SAM" id="Phobius"/>
    </source>
</evidence>
<dbReference type="EMBL" id="JAOPHQ010004585">
    <property type="protein sequence ID" value="KAK0138671.1"/>
    <property type="molecule type" value="Genomic_DNA"/>
</dbReference>
<keyword evidence="7" id="KW-0965">Cell junction</keyword>
<dbReference type="Proteomes" id="UP001174136">
    <property type="component" value="Unassembled WGS sequence"/>
</dbReference>